<dbReference type="Proteomes" id="UP000265520">
    <property type="component" value="Unassembled WGS sequence"/>
</dbReference>
<evidence type="ECO:0000313" key="1">
    <source>
        <dbReference type="EMBL" id="MCI74946.1"/>
    </source>
</evidence>
<dbReference type="GO" id="GO:0006508">
    <property type="term" value="P:proteolysis"/>
    <property type="evidence" value="ECO:0007669"/>
    <property type="project" value="UniProtKB-KW"/>
</dbReference>
<feature type="non-terminal residue" evidence="1">
    <location>
        <position position="51"/>
    </location>
</feature>
<sequence length="51" mass="5640">MLPAGFYDSVVAEFDRRVGRFNRRASEIETKTGLSPCYYLDAAAVEVPAVT</sequence>
<comment type="caution">
    <text evidence="1">The sequence shown here is derived from an EMBL/GenBank/DDBJ whole genome shotgun (WGS) entry which is preliminary data.</text>
</comment>
<keyword evidence="2" id="KW-1185">Reference proteome</keyword>
<organism evidence="1 2">
    <name type="scientific">Trifolium medium</name>
    <dbReference type="NCBI Taxonomy" id="97028"/>
    <lineage>
        <taxon>Eukaryota</taxon>
        <taxon>Viridiplantae</taxon>
        <taxon>Streptophyta</taxon>
        <taxon>Embryophyta</taxon>
        <taxon>Tracheophyta</taxon>
        <taxon>Spermatophyta</taxon>
        <taxon>Magnoliopsida</taxon>
        <taxon>eudicotyledons</taxon>
        <taxon>Gunneridae</taxon>
        <taxon>Pentapetalae</taxon>
        <taxon>rosids</taxon>
        <taxon>fabids</taxon>
        <taxon>Fabales</taxon>
        <taxon>Fabaceae</taxon>
        <taxon>Papilionoideae</taxon>
        <taxon>50 kb inversion clade</taxon>
        <taxon>NPAAA clade</taxon>
        <taxon>Hologalegina</taxon>
        <taxon>IRL clade</taxon>
        <taxon>Trifolieae</taxon>
        <taxon>Trifolium</taxon>
    </lineage>
</organism>
<reference evidence="1 2" key="1">
    <citation type="journal article" date="2018" name="Front. Plant Sci.">
        <title>Red Clover (Trifolium pratense) and Zigzag Clover (T. medium) - A Picture of Genomic Similarities and Differences.</title>
        <authorList>
            <person name="Dluhosova J."/>
            <person name="Istvanek J."/>
            <person name="Nedelnik J."/>
            <person name="Repkova J."/>
        </authorList>
    </citation>
    <scope>NUCLEOTIDE SEQUENCE [LARGE SCALE GENOMIC DNA]</scope>
    <source>
        <strain evidence="2">cv. 10/8</strain>
        <tissue evidence="1">Leaf</tissue>
    </source>
</reference>
<name>A0A392UR35_9FABA</name>
<proteinExistence type="predicted"/>
<dbReference type="EMBL" id="LXQA010871610">
    <property type="protein sequence ID" value="MCI74946.1"/>
    <property type="molecule type" value="Genomic_DNA"/>
</dbReference>
<accession>A0A392UR35</accession>
<evidence type="ECO:0000313" key="2">
    <source>
        <dbReference type="Proteomes" id="UP000265520"/>
    </source>
</evidence>
<keyword evidence="1" id="KW-0378">Hydrolase</keyword>
<protein>
    <submittedName>
        <fullName evidence="1">Aspartyl protease family protein</fullName>
    </submittedName>
</protein>
<dbReference type="GO" id="GO:0008233">
    <property type="term" value="F:peptidase activity"/>
    <property type="evidence" value="ECO:0007669"/>
    <property type="project" value="UniProtKB-KW"/>
</dbReference>
<keyword evidence="1" id="KW-0645">Protease</keyword>
<dbReference type="AlphaFoldDB" id="A0A392UR35"/>